<evidence type="ECO:0000256" key="1">
    <source>
        <dbReference type="SAM" id="MobiDB-lite"/>
    </source>
</evidence>
<organism evidence="3 4">
    <name type="scientific">Chlorella ohadii</name>
    <dbReference type="NCBI Taxonomy" id="2649997"/>
    <lineage>
        <taxon>Eukaryota</taxon>
        <taxon>Viridiplantae</taxon>
        <taxon>Chlorophyta</taxon>
        <taxon>core chlorophytes</taxon>
        <taxon>Trebouxiophyceae</taxon>
        <taxon>Chlorellales</taxon>
        <taxon>Chlorellaceae</taxon>
        <taxon>Chlorella clade</taxon>
        <taxon>Chlorella</taxon>
    </lineage>
</organism>
<comment type="caution">
    <text evidence="3">The sequence shown here is derived from an EMBL/GenBank/DDBJ whole genome shotgun (WGS) entry which is preliminary data.</text>
</comment>
<keyword evidence="2" id="KW-0472">Membrane</keyword>
<name>A0AAD5DPE6_9CHLO</name>
<protein>
    <recommendedName>
        <fullName evidence="5">Cyclic nucleotide-binding domain-containing protein</fullName>
    </recommendedName>
</protein>
<feature type="region of interest" description="Disordered" evidence="1">
    <location>
        <begin position="367"/>
        <end position="452"/>
    </location>
</feature>
<proteinExistence type="predicted"/>
<reference evidence="3" key="1">
    <citation type="submission" date="2020-11" db="EMBL/GenBank/DDBJ databases">
        <title>Chlorella ohadii genome sequencing and assembly.</title>
        <authorList>
            <person name="Murik O."/>
            <person name="Treves H."/>
            <person name="Kedem I."/>
            <person name="Shotland Y."/>
            <person name="Kaplan A."/>
        </authorList>
    </citation>
    <scope>NUCLEOTIDE SEQUENCE</scope>
    <source>
        <strain evidence="3">1</strain>
    </source>
</reference>
<dbReference type="EMBL" id="JADXDR010000062">
    <property type="protein sequence ID" value="KAI7841555.1"/>
    <property type="molecule type" value="Genomic_DNA"/>
</dbReference>
<dbReference type="SUPFAM" id="SSF51206">
    <property type="entry name" value="cAMP-binding domain-like"/>
    <property type="match status" value="1"/>
</dbReference>
<keyword evidence="2" id="KW-0812">Transmembrane</keyword>
<evidence type="ECO:0000313" key="4">
    <source>
        <dbReference type="Proteomes" id="UP001205105"/>
    </source>
</evidence>
<dbReference type="Proteomes" id="UP001205105">
    <property type="component" value="Unassembled WGS sequence"/>
</dbReference>
<evidence type="ECO:0000313" key="3">
    <source>
        <dbReference type="EMBL" id="KAI7841555.1"/>
    </source>
</evidence>
<dbReference type="AlphaFoldDB" id="A0AAD5DPE6"/>
<evidence type="ECO:0008006" key="5">
    <source>
        <dbReference type="Google" id="ProtNLM"/>
    </source>
</evidence>
<keyword evidence="4" id="KW-1185">Reference proteome</keyword>
<sequence length="452" mass="49889">MSALVSADILLIRFFLCLAYIWLLVNAALGFPRWPAMGSTGGIAVDGITWSVLCLLFHGYSLGRLVWDERPISFRSEDEEQLWRFFYRRCGMGRLEMKQVLRYGRWVRVPAGTAIMTGTDAHLRFYVLVEGLAALRDVYQGKVTKPRTQFSGCCFSFQLLSIFGIYTGFERRAEHVLAANAVTDCLLYSWSVDELQVIATGLSPAVSAYWRYFSLCQMGLYFSHRAHPERQLVCATGEPESEEVWEGRRSRDYTDGLRRYESQRHTLKGFLAWLRKAFHPFPPAGLRHNTLPIHGILARNRLIAVKAAQAAAAIRKKEGELSGSEDEAEERSVRGERRALQFLTAMQSLRRIDATSVEELVEDVLNHTTPDTSGHTAFGASGSSPGGTNGGATDALRPGGSSSAAAAAGLAAAQQPSSSLLAEAAERGRRPPRPPDPLSPAGSLSFRRMTSP</sequence>
<keyword evidence="2" id="KW-1133">Transmembrane helix</keyword>
<feature type="transmembrane region" description="Helical" evidence="2">
    <location>
        <begin position="12"/>
        <end position="31"/>
    </location>
</feature>
<evidence type="ECO:0000256" key="2">
    <source>
        <dbReference type="SAM" id="Phobius"/>
    </source>
</evidence>
<dbReference type="InterPro" id="IPR018490">
    <property type="entry name" value="cNMP-bd_dom_sf"/>
</dbReference>
<gene>
    <name evidence="3" type="ORF">COHA_004726</name>
</gene>
<accession>A0AAD5DPE6</accession>
<feature type="compositionally biased region" description="Low complexity" evidence="1">
    <location>
        <begin position="395"/>
        <end position="423"/>
    </location>
</feature>